<dbReference type="CDD" id="cd02440">
    <property type="entry name" value="AdoMet_MTases"/>
    <property type="match status" value="1"/>
</dbReference>
<dbReference type="KEGG" id="sng:SNE_A06080"/>
<reference evidence="1 2" key="2">
    <citation type="journal article" date="2011" name="Mol. Biol. Evol.">
        <title>Unity in variety--the pan-genome of the Chlamydiae.</title>
        <authorList>
            <person name="Collingro A."/>
            <person name="Tischler P."/>
            <person name="Weinmaier T."/>
            <person name="Penz T."/>
            <person name="Heinz E."/>
            <person name="Brunham R.C."/>
            <person name="Read T.D."/>
            <person name="Bavoil P.M."/>
            <person name="Sachse K."/>
            <person name="Kahane S."/>
            <person name="Friedman M.G."/>
            <person name="Rattei T."/>
            <person name="Myers G.S."/>
            <person name="Horn M."/>
        </authorList>
    </citation>
    <scope>NUCLEOTIDE SEQUENCE [LARGE SCALE GENOMIC DNA]</scope>
    <source>
        <strain evidence="2">ATCC VR-1471 / Z</strain>
    </source>
</reference>
<keyword evidence="2" id="KW-1185">Reference proteome</keyword>
<protein>
    <submittedName>
        <fullName evidence="1">Gp103</fullName>
    </submittedName>
</protein>
<accession>F8L4R4</accession>
<dbReference type="STRING" id="331113.SNE_A06080"/>
<evidence type="ECO:0000313" key="1">
    <source>
        <dbReference type="EMBL" id="CCB88485.1"/>
    </source>
</evidence>
<evidence type="ECO:0000313" key="2">
    <source>
        <dbReference type="Proteomes" id="UP000000496"/>
    </source>
</evidence>
<organism evidence="1 2">
    <name type="scientific">Simkania negevensis (strain ATCC VR-1471 / DSM 27360 / Z)</name>
    <dbReference type="NCBI Taxonomy" id="331113"/>
    <lineage>
        <taxon>Bacteria</taxon>
        <taxon>Pseudomonadati</taxon>
        <taxon>Chlamydiota</taxon>
        <taxon>Chlamydiia</taxon>
        <taxon>Parachlamydiales</taxon>
        <taxon>Simkaniaceae</taxon>
        <taxon>Simkania</taxon>
    </lineage>
</organism>
<dbReference type="OrthoDB" id="9795634at2"/>
<dbReference type="eggNOG" id="COG0500">
    <property type="taxonomic scope" value="Bacteria"/>
</dbReference>
<dbReference type="AlphaFoldDB" id="F8L4R4"/>
<dbReference type="PANTHER" id="PTHR43861">
    <property type="entry name" value="TRANS-ACONITATE 2-METHYLTRANSFERASE-RELATED"/>
    <property type="match status" value="1"/>
</dbReference>
<dbReference type="EMBL" id="FR872582">
    <property type="protein sequence ID" value="CCB88485.1"/>
    <property type="molecule type" value="Genomic_DNA"/>
</dbReference>
<reference key="1">
    <citation type="journal article" date="2011" name="Mol. Biol. Evol.">
        <title>Unity in variety -- the pan-genome of the Chlamydiae.</title>
        <authorList>
            <person name="Collingro A."/>
            <person name="Tischler P."/>
            <person name="Weinmaier T."/>
            <person name="Penz T."/>
            <person name="Heinz E."/>
            <person name="Brunham R.C."/>
            <person name="Read T.D."/>
            <person name="Bavoil P.M."/>
            <person name="Sachse K."/>
            <person name="Kahane S."/>
            <person name="Friedman M.G."/>
            <person name="Rattei T."/>
            <person name="Myers G.S.A."/>
            <person name="Horn M."/>
        </authorList>
    </citation>
    <scope>NUCLEOTIDE SEQUENCE</scope>
    <source>
        <strain>Z</strain>
    </source>
</reference>
<dbReference type="Proteomes" id="UP000000496">
    <property type="component" value="Chromosome gsn.131"/>
</dbReference>
<proteinExistence type="predicted"/>
<dbReference type="Pfam" id="PF13489">
    <property type="entry name" value="Methyltransf_23"/>
    <property type="match status" value="1"/>
</dbReference>
<dbReference type="HOGENOM" id="CLU_1194242_0_0_0"/>
<gene>
    <name evidence="1" type="ordered locus">SNE_A06080</name>
</gene>
<name>F8L4R4_SIMNZ</name>
<sequence length="282" mass="32763">MRLVLNLLFFASFSLYSNEHSLLENLSAESWWDYQDILVNGKTIHHGYAQSGESRYAAIKQILDQYERPIKVLDIGANNGYFSLRIAQDYQAVNVLVDTSNRLRDICAANTDHPHLIYMKTKLTVEDLQDMNKREHFDVILAFHVLHHVGPKWKEFADELFKLGDNVIIEIPPTNDESTSFMPTIKPIAKYLTSLTNGKQIASFPRQASHILDHMIWFCFKEKSDYPKLYTEDQNISLSFQTFRNHHGRFPLKEQIAEQKAALPIWKRHLKSLIEMDGEALR</sequence>
<dbReference type="Gene3D" id="3.40.50.150">
    <property type="entry name" value="Vaccinia Virus protein VP39"/>
    <property type="match status" value="1"/>
</dbReference>
<dbReference type="SUPFAM" id="SSF53335">
    <property type="entry name" value="S-adenosyl-L-methionine-dependent methyltransferases"/>
    <property type="match status" value="1"/>
</dbReference>
<dbReference type="InterPro" id="IPR029063">
    <property type="entry name" value="SAM-dependent_MTases_sf"/>
</dbReference>
<dbReference type="RefSeq" id="WP_013942952.1">
    <property type="nucleotide sequence ID" value="NC_015713.1"/>
</dbReference>